<protein>
    <submittedName>
        <fullName evidence="3">Universal stress protein</fullName>
    </submittedName>
</protein>
<dbReference type="Proteomes" id="UP000305546">
    <property type="component" value="Unassembled WGS sequence"/>
</dbReference>
<gene>
    <name evidence="3" type="ORF">FG385_32490</name>
</gene>
<evidence type="ECO:0000313" key="3">
    <source>
        <dbReference type="EMBL" id="TNC19334.1"/>
    </source>
</evidence>
<dbReference type="OrthoDB" id="3625220at2"/>
<organism evidence="3 4">
    <name type="scientific">Amycolatopsis alkalitolerans</name>
    <dbReference type="NCBI Taxonomy" id="2547244"/>
    <lineage>
        <taxon>Bacteria</taxon>
        <taxon>Bacillati</taxon>
        <taxon>Actinomycetota</taxon>
        <taxon>Actinomycetes</taxon>
        <taxon>Pseudonocardiales</taxon>
        <taxon>Pseudonocardiaceae</taxon>
        <taxon>Amycolatopsis</taxon>
    </lineage>
</organism>
<keyword evidence="4" id="KW-1185">Reference proteome</keyword>
<evidence type="ECO:0000256" key="1">
    <source>
        <dbReference type="ARBA" id="ARBA00008791"/>
    </source>
</evidence>
<dbReference type="PANTHER" id="PTHR46268">
    <property type="entry name" value="STRESS RESPONSE PROTEIN NHAX"/>
    <property type="match status" value="1"/>
</dbReference>
<sequence length="292" mass="30676">MSSPVVTGIDGSASALAAARWAARDARRLGAPLRLVHAYSVTGTGYSGRQLSTIQRREQGAARLHEAEIAAGWAAPGVAVTAALREGDVRAVLLDESRRARQVVLGATGAHSVSRLMMGSAGLTLAVHGDCPVVVVRDRARDNGPVVVGVDGWPDCAAAARFAFAEAAVHDTGVTVVRTWHAPGAPDTEPVHEKERASLIRQVSPLAGEFPQVPVEYIVVRGQAGHTLLDYGEHARLIVVGTHGHSGFARLLLGSTARTVTRHGSAPVAVIRSDEVVDRWLRGAGAARPQPR</sequence>
<dbReference type="InterPro" id="IPR006016">
    <property type="entry name" value="UspA"/>
</dbReference>
<proteinExistence type="inferred from homology"/>
<dbReference type="Gene3D" id="3.40.50.620">
    <property type="entry name" value="HUPs"/>
    <property type="match status" value="2"/>
</dbReference>
<reference evidence="3 4" key="1">
    <citation type="submission" date="2019-06" db="EMBL/GenBank/DDBJ databases">
        <title>Amycolatopsis alkalitolerans sp. nov., isolated from Gastrodia elata Blume.</title>
        <authorList>
            <person name="Narsing Rao M.P."/>
            <person name="Li W.J."/>
        </authorList>
    </citation>
    <scope>NUCLEOTIDE SEQUENCE [LARGE SCALE GENOMIC DNA]</scope>
    <source>
        <strain evidence="3 4">SYSUP0005</strain>
    </source>
</reference>
<feature type="domain" description="UspA" evidence="2">
    <location>
        <begin position="2"/>
        <end position="137"/>
    </location>
</feature>
<feature type="domain" description="UspA" evidence="2">
    <location>
        <begin position="145"/>
        <end position="272"/>
    </location>
</feature>
<name>A0A5C4LPF3_9PSEU</name>
<dbReference type="InterPro" id="IPR014729">
    <property type="entry name" value="Rossmann-like_a/b/a_fold"/>
</dbReference>
<dbReference type="SUPFAM" id="SSF52402">
    <property type="entry name" value="Adenine nucleotide alpha hydrolases-like"/>
    <property type="match status" value="2"/>
</dbReference>
<comment type="caution">
    <text evidence="3">The sequence shown here is derived from an EMBL/GenBank/DDBJ whole genome shotgun (WGS) entry which is preliminary data.</text>
</comment>
<comment type="similarity">
    <text evidence="1">Belongs to the universal stress protein A family.</text>
</comment>
<dbReference type="PRINTS" id="PR01438">
    <property type="entry name" value="UNVRSLSTRESS"/>
</dbReference>
<dbReference type="Pfam" id="PF00582">
    <property type="entry name" value="Usp"/>
    <property type="match status" value="2"/>
</dbReference>
<accession>A0A5C4LPF3</accession>
<dbReference type="RefSeq" id="WP_139100640.1">
    <property type="nucleotide sequence ID" value="NZ_VDFW01000052.1"/>
</dbReference>
<dbReference type="PANTHER" id="PTHR46268:SF6">
    <property type="entry name" value="UNIVERSAL STRESS PROTEIN UP12"/>
    <property type="match status" value="1"/>
</dbReference>
<evidence type="ECO:0000313" key="4">
    <source>
        <dbReference type="Proteomes" id="UP000305546"/>
    </source>
</evidence>
<dbReference type="EMBL" id="VDFW01000052">
    <property type="protein sequence ID" value="TNC19334.1"/>
    <property type="molecule type" value="Genomic_DNA"/>
</dbReference>
<dbReference type="AlphaFoldDB" id="A0A5C4LPF3"/>
<dbReference type="InterPro" id="IPR006015">
    <property type="entry name" value="Universal_stress_UspA"/>
</dbReference>
<evidence type="ECO:0000259" key="2">
    <source>
        <dbReference type="Pfam" id="PF00582"/>
    </source>
</evidence>